<dbReference type="PANTHER" id="PTHR12526:SF630">
    <property type="entry name" value="GLYCOSYLTRANSFERASE"/>
    <property type="match status" value="1"/>
</dbReference>
<feature type="domain" description="Glycosyl transferase family 1" evidence="1">
    <location>
        <begin position="166"/>
        <end position="325"/>
    </location>
</feature>
<keyword evidence="3" id="KW-1185">Reference proteome</keyword>
<dbReference type="GO" id="GO:1901135">
    <property type="term" value="P:carbohydrate derivative metabolic process"/>
    <property type="evidence" value="ECO:0007669"/>
    <property type="project" value="UniProtKB-ARBA"/>
</dbReference>
<keyword evidence="2" id="KW-0808">Transferase</keyword>
<evidence type="ECO:0000313" key="3">
    <source>
        <dbReference type="Proteomes" id="UP000267187"/>
    </source>
</evidence>
<dbReference type="PANTHER" id="PTHR12526">
    <property type="entry name" value="GLYCOSYLTRANSFERASE"/>
    <property type="match status" value="1"/>
</dbReference>
<dbReference type="SUPFAM" id="SSF53756">
    <property type="entry name" value="UDP-Glycosyltransferase/glycogen phosphorylase"/>
    <property type="match status" value="1"/>
</dbReference>
<dbReference type="RefSeq" id="WP_170150836.1">
    <property type="nucleotide sequence ID" value="NZ_REFJ01000004.1"/>
</dbReference>
<dbReference type="GO" id="GO:0016757">
    <property type="term" value="F:glycosyltransferase activity"/>
    <property type="evidence" value="ECO:0007669"/>
    <property type="project" value="InterPro"/>
</dbReference>
<comment type="caution">
    <text evidence="2">The sequence shown here is derived from an EMBL/GenBank/DDBJ whole genome shotgun (WGS) entry which is preliminary data.</text>
</comment>
<dbReference type="CDD" id="cd03801">
    <property type="entry name" value="GT4_PimA-like"/>
    <property type="match status" value="1"/>
</dbReference>
<evidence type="ECO:0000313" key="2">
    <source>
        <dbReference type="EMBL" id="RMA79538.1"/>
    </source>
</evidence>
<dbReference type="Gene3D" id="3.40.50.2000">
    <property type="entry name" value="Glycogen Phosphorylase B"/>
    <property type="match status" value="2"/>
</dbReference>
<dbReference type="InterPro" id="IPR001296">
    <property type="entry name" value="Glyco_trans_1"/>
</dbReference>
<evidence type="ECO:0000259" key="1">
    <source>
        <dbReference type="Pfam" id="PF00534"/>
    </source>
</evidence>
<reference evidence="2 3" key="1">
    <citation type="submission" date="2018-10" db="EMBL/GenBank/DDBJ databases">
        <title>Genomic Encyclopedia of Type Strains, Phase IV (KMG-IV): sequencing the most valuable type-strain genomes for metagenomic binning, comparative biology and taxonomic classification.</title>
        <authorList>
            <person name="Goeker M."/>
        </authorList>
    </citation>
    <scope>NUCLEOTIDE SEQUENCE [LARGE SCALE GENOMIC DNA]</scope>
    <source>
        <strain evidence="2 3">DSM 25080</strain>
    </source>
</reference>
<protein>
    <submittedName>
        <fullName evidence="2">Glycosyltransferase involved in cell wall biosynthesis</fullName>
    </submittedName>
</protein>
<dbReference type="Pfam" id="PF00534">
    <property type="entry name" value="Glycos_transf_1"/>
    <property type="match status" value="1"/>
</dbReference>
<name>A0A3M0A9M5_9GAMM</name>
<dbReference type="EMBL" id="REFJ01000004">
    <property type="protein sequence ID" value="RMA79538.1"/>
    <property type="molecule type" value="Genomic_DNA"/>
</dbReference>
<sequence length="348" mass="39830">MQARKTLLIFQESLMHYRVEFFNALTERYKVVVLVGAIDDKILEKDVRFEILKTDFKYFYRFAYVPALRTLIDRVSPEFVIAPFDLRLIVVISYMRHRFGKNMVLWGLDKGKGRAALGLKLSLARRFDNRIVFYSSHTMRQFIGMGLDESRCFFANNTFPVLQSKDTSKSNKDIILFVGSFDSRKRLPDLVDAFNAIQSNSSLKLILVGDGSCYEAVSRYVHRLGLQSKVSMVGKITNADELEIFYSRALCSVSYGQAGLSVLQSLAFGVPFITHRDSISGSEKFNIINSYNGYFVKDVDDLIKKIDALNRDRDLASELGANAYKFYLENCTVEIMCNQMIRAIEDVR</sequence>
<dbReference type="Proteomes" id="UP000267187">
    <property type="component" value="Unassembled WGS sequence"/>
</dbReference>
<proteinExistence type="predicted"/>
<gene>
    <name evidence="2" type="ORF">DFR27_1979</name>
</gene>
<accession>A0A3M0A9M5</accession>
<organism evidence="2 3">
    <name type="scientific">Umboniibacter marinipuniceus</name>
    <dbReference type="NCBI Taxonomy" id="569599"/>
    <lineage>
        <taxon>Bacteria</taxon>
        <taxon>Pseudomonadati</taxon>
        <taxon>Pseudomonadota</taxon>
        <taxon>Gammaproteobacteria</taxon>
        <taxon>Cellvibrionales</taxon>
        <taxon>Cellvibrionaceae</taxon>
        <taxon>Umboniibacter</taxon>
    </lineage>
</organism>
<dbReference type="AlphaFoldDB" id="A0A3M0A9M5"/>